<dbReference type="EMBL" id="JAWDGP010003672">
    <property type="protein sequence ID" value="KAK3771857.1"/>
    <property type="molecule type" value="Genomic_DNA"/>
</dbReference>
<feature type="region of interest" description="Disordered" evidence="7">
    <location>
        <begin position="1"/>
        <end position="20"/>
    </location>
</feature>
<evidence type="ECO:0000259" key="9">
    <source>
        <dbReference type="Pfam" id="PF01773"/>
    </source>
</evidence>
<feature type="transmembrane region" description="Helical" evidence="8">
    <location>
        <begin position="482"/>
        <end position="503"/>
    </location>
</feature>
<dbReference type="Pfam" id="PF07662">
    <property type="entry name" value="Nucleos_tra2_C"/>
    <property type="match status" value="1"/>
</dbReference>
<dbReference type="Pfam" id="PF01773">
    <property type="entry name" value="Nucleos_tra2_N"/>
    <property type="match status" value="1"/>
</dbReference>
<feature type="transmembrane region" description="Helical" evidence="8">
    <location>
        <begin position="330"/>
        <end position="352"/>
    </location>
</feature>
<feature type="domain" description="Concentrative nucleoside transporter C-terminal" evidence="10">
    <location>
        <begin position="387"/>
        <end position="632"/>
    </location>
</feature>
<reference evidence="11" key="1">
    <citation type="journal article" date="2023" name="G3 (Bethesda)">
        <title>A reference genome for the long-term kleptoplast-retaining sea slug Elysia crispata morphotype clarki.</title>
        <authorList>
            <person name="Eastman K.E."/>
            <person name="Pendleton A.L."/>
            <person name="Shaikh M.A."/>
            <person name="Suttiyut T."/>
            <person name="Ogas R."/>
            <person name="Tomko P."/>
            <person name="Gavelis G."/>
            <person name="Widhalm J.R."/>
            <person name="Wisecaver J.H."/>
        </authorList>
    </citation>
    <scope>NUCLEOTIDE SEQUENCE</scope>
    <source>
        <strain evidence="11">ECLA1</strain>
    </source>
</reference>
<evidence type="ECO:0000256" key="4">
    <source>
        <dbReference type="ARBA" id="ARBA00022692"/>
    </source>
</evidence>
<keyword evidence="6 8" id="KW-0472">Membrane</keyword>
<feature type="compositionally biased region" description="Polar residues" evidence="7">
    <location>
        <begin position="1"/>
        <end position="13"/>
    </location>
</feature>
<evidence type="ECO:0000256" key="7">
    <source>
        <dbReference type="SAM" id="MobiDB-lite"/>
    </source>
</evidence>
<feature type="transmembrane region" description="Helical" evidence="8">
    <location>
        <begin position="577"/>
        <end position="600"/>
    </location>
</feature>
<keyword evidence="12" id="KW-1185">Reference proteome</keyword>
<dbReference type="GO" id="GO:0005886">
    <property type="term" value="C:plasma membrane"/>
    <property type="evidence" value="ECO:0007669"/>
    <property type="project" value="UniProtKB-SubCell"/>
</dbReference>
<feature type="domain" description="Concentrative nucleoside transporter N-terminal" evidence="9">
    <location>
        <begin position="204"/>
        <end position="276"/>
    </location>
</feature>
<evidence type="ECO:0008006" key="13">
    <source>
        <dbReference type="Google" id="ProtNLM"/>
    </source>
</evidence>
<dbReference type="PANTHER" id="PTHR10590:SF4">
    <property type="entry name" value="SOLUTE CARRIER FAMILY 28 MEMBER 3"/>
    <property type="match status" value="1"/>
</dbReference>
<dbReference type="InterPro" id="IPR011657">
    <property type="entry name" value="CNT_C_dom"/>
</dbReference>
<dbReference type="InterPro" id="IPR002668">
    <property type="entry name" value="CNT_N_dom"/>
</dbReference>
<feature type="transmembrane region" description="Helical" evidence="8">
    <location>
        <begin position="359"/>
        <end position="380"/>
    </location>
</feature>
<name>A0AAE1DIK7_9GAST</name>
<comment type="caution">
    <text evidence="11">The sequence shown here is derived from an EMBL/GenBank/DDBJ whole genome shotgun (WGS) entry which is preliminary data.</text>
</comment>
<organism evidence="11 12">
    <name type="scientific">Elysia crispata</name>
    <name type="common">lettuce slug</name>
    <dbReference type="NCBI Taxonomy" id="231223"/>
    <lineage>
        <taxon>Eukaryota</taxon>
        <taxon>Metazoa</taxon>
        <taxon>Spiralia</taxon>
        <taxon>Lophotrochozoa</taxon>
        <taxon>Mollusca</taxon>
        <taxon>Gastropoda</taxon>
        <taxon>Heterobranchia</taxon>
        <taxon>Euthyneura</taxon>
        <taxon>Panpulmonata</taxon>
        <taxon>Sacoglossa</taxon>
        <taxon>Placobranchoidea</taxon>
        <taxon>Plakobranchidae</taxon>
        <taxon>Elysia</taxon>
    </lineage>
</organism>
<evidence type="ECO:0000256" key="5">
    <source>
        <dbReference type="ARBA" id="ARBA00022989"/>
    </source>
</evidence>
<dbReference type="InterPro" id="IPR008276">
    <property type="entry name" value="C_nuclsd_transpt"/>
</dbReference>
<keyword evidence="4 8" id="KW-0812">Transmembrane</keyword>
<protein>
    <recommendedName>
        <fullName evidence="13">Sodium/nucleoside cotransporter</fullName>
    </recommendedName>
</protein>
<feature type="transmembrane region" description="Helical" evidence="8">
    <location>
        <begin position="130"/>
        <end position="148"/>
    </location>
</feature>
<feature type="transmembrane region" description="Helical" evidence="8">
    <location>
        <begin position="100"/>
        <end position="118"/>
    </location>
</feature>
<feature type="transmembrane region" description="Helical" evidence="8">
    <location>
        <begin position="285"/>
        <end position="310"/>
    </location>
</feature>
<gene>
    <name evidence="11" type="ORF">RRG08_028765</name>
</gene>
<comment type="subcellular location">
    <subcellularLocation>
        <location evidence="1">Cell membrane</location>
        <topology evidence="1">Multi-pass membrane protein</topology>
    </subcellularLocation>
</comment>
<sequence length="638" mass="68717">MKSNTDYPSQTSYGDGADIRFNGGEASDTSGSLLGKQRPSGLLKPKESLEMTIVVEKAPIGGSNECLHTQKPEERPSWTVHVERLENSVRGFWTKHKRRFTFLIRCLAILAYLVYFIYCMKHRFGDEGSFTLIGWTVLLLLAILYRVFSGRCGCCGRLASFLTLSARWRIKLRYGLYAATVLGLGTYLGFSVFTKHPQNVQSLLGIFGIIAVGFLLSQQPSKVKWHPVFWGFVLQFCFAILTMQTNFGYQIFMWLGDSVQRLLYFSNIGSAFVLGQNFRSMGLAFGYAGGLIFFGSLMGLMIHYGVVGFIVVRGGRALSVVMGTGPVESVIAVANIFIGLSSAPLLVLPYLATMSKSELGALMTCGYASVSGEILALFIASGAPANHLLTAAIISAPAALAVAKLLMPETEEVDLTQQTGISAEGIGGDQNQNALSAASDGALVAMRLSVSAMVNMLAFVSLLSLIDGILEFLGERAGFHGLTFDAICGYVLFPLAFAMGAPYEDCSRVGSLIGVKLFATPVIGYADLGKIIDNRRVLEEYVSNGNGTWRWEGTDIILDSTNTTLVHGIMSEKAEVITTYAMCGFSAFTAIGISIGALTSLCPSRKVDIIRLVPLAFLGGNLASFATGAVAGLLFIPY</sequence>
<proteinExistence type="inferred from homology"/>
<feature type="transmembrane region" description="Helical" evidence="8">
    <location>
        <begin position="228"/>
        <end position="249"/>
    </location>
</feature>
<dbReference type="Proteomes" id="UP001283361">
    <property type="component" value="Unassembled WGS sequence"/>
</dbReference>
<accession>A0AAE1DIK7</accession>
<evidence type="ECO:0000256" key="1">
    <source>
        <dbReference type="ARBA" id="ARBA00004651"/>
    </source>
</evidence>
<evidence type="ECO:0000256" key="6">
    <source>
        <dbReference type="ARBA" id="ARBA00023136"/>
    </source>
</evidence>
<evidence type="ECO:0000256" key="2">
    <source>
        <dbReference type="ARBA" id="ARBA00009033"/>
    </source>
</evidence>
<evidence type="ECO:0000259" key="10">
    <source>
        <dbReference type="Pfam" id="PF07662"/>
    </source>
</evidence>
<dbReference type="GO" id="GO:0005415">
    <property type="term" value="F:nucleoside:sodium symporter activity"/>
    <property type="evidence" value="ECO:0007669"/>
    <property type="project" value="TreeGrafter"/>
</dbReference>
<comment type="similarity">
    <text evidence="2">Belongs to the concentrative nucleoside transporter (CNT) (TC 2.A.41) family.</text>
</comment>
<feature type="transmembrane region" description="Helical" evidence="8">
    <location>
        <begin position="261"/>
        <end position="278"/>
    </location>
</feature>
<evidence type="ECO:0000256" key="8">
    <source>
        <dbReference type="SAM" id="Phobius"/>
    </source>
</evidence>
<evidence type="ECO:0000313" key="12">
    <source>
        <dbReference type="Proteomes" id="UP001283361"/>
    </source>
</evidence>
<feature type="transmembrane region" description="Helical" evidence="8">
    <location>
        <begin position="448"/>
        <end position="470"/>
    </location>
</feature>
<evidence type="ECO:0000256" key="3">
    <source>
        <dbReference type="ARBA" id="ARBA00022475"/>
    </source>
</evidence>
<feature type="transmembrane region" description="Helical" evidence="8">
    <location>
        <begin position="612"/>
        <end position="636"/>
    </location>
</feature>
<feature type="transmembrane region" description="Helical" evidence="8">
    <location>
        <begin position="199"/>
        <end position="216"/>
    </location>
</feature>
<dbReference type="PANTHER" id="PTHR10590">
    <property type="entry name" value="SODIUM/NUCLEOSIDE COTRANSPORTER"/>
    <property type="match status" value="1"/>
</dbReference>
<feature type="transmembrane region" description="Helical" evidence="8">
    <location>
        <begin position="174"/>
        <end position="193"/>
    </location>
</feature>
<dbReference type="AlphaFoldDB" id="A0AAE1DIK7"/>
<evidence type="ECO:0000313" key="11">
    <source>
        <dbReference type="EMBL" id="KAK3771857.1"/>
    </source>
</evidence>
<keyword evidence="5 8" id="KW-1133">Transmembrane helix</keyword>
<keyword evidence="3" id="KW-1003">Cell membrane</keyword>